<proteinExistence type="predicted"/>
<evidence type="ECO:0000313" key="2">
    <source>
        <dbReference type="Proteomes" id="UP001162164"/>
    </source>
</evidence>
<dbReference type="Proteomes" id="UP001162164">
    <property type="component" value="Unassembled WGS sequence"/>
</dbReference>
<reference evidence="1" key="1">
    <citation type="journal article" date="2023" name="Insect Mol. Biol.">
        <title>Genome sequencing provides insights into the evolution of gene families encoding plant cell wall-degrading enzymes in longhorned beetles.</title>
        <authorList>
            <person name="Shin N.R."/>
            <person name="Okamura Y."/>
            <person name="Kirsch R."/>
            <person name="Pauchet Y."/>
        </authorList>
    </citation>
    <scope>NUCLEOTIDE SEQUENCE</scope>
    <source>
        <strain evidence="1">MMC_N1</strain>
    </source>
</reference>
<comment type="caution">
    <text evidence="1">The sequence shown here is derived from an EMBL/GenBank/DDBJ whole genome shotgun (WGS) entry which is preliminary data.</text>
</comment>
<dbReference type="SUPFAM" id="SSF55961">
    <property type="entry name" value="Bet v1-like"/>
    <property type="match status" value="1"/>
</dbReference>
<gene>
    <name evidence="1" type="ORF">NQ317_019014</name>
</gene>
<accession>A0ABQ9J5G4</accession>
<dbReference type="EMBL" id="JAPWTJ010001262">
    <property type="protein sequence ID" value="KAJ8972983.1"/>
    <property type="molecule type" value="Genomic_DNA"/>
</dbReference>
<evidence type="ECO:0000313" key="1">
    <source>
        <dbReference type="EMBL" id="KAJ8972983.1"/>
    </source>
</evidence>
<keyword evidence="2" id="KW-1185">Reference proteome</keyword>
<sequence length="189" mass="22085">MARIQWKTARTFGLCVGIFVLYLAIRVHNYEHKAFVFIPKTHPNEVWEFVADFSNMKYLNPTIVDFNVIEESGNYGHWKYSTEYSERLSHWPHLPNYAVAHFNIKASPNKDAYYINSTHKTCLFFGFYCLDSQSEFKFTHSNTSNGAVCEESVSYQCPAFLSAFCKREVIFQRKAIMSNLNKKFTVKKL</sequence>
<protein>
    <submittedName>
        <fullName evidence="1">Uncharacterized protein</fullName>
    </submittedName>
</protein>
<name>A0ABQ9J5G4_9CUCU</name>
<organism evidence="1 2">
    <name type="scientific">Molorchus minor</name>
    <dbReference type="NCBI Taxonomy" id="1323400"/>
    <lineage>
        <taxon>Eukaryota</taxon>
        <taxon>Metazoa</taxon>
        <taxon>Ecdysozoa</taxon>
        <taxon>Arthropoda</taxon>
        <taxon>Hexapoda</taxon>
        <taxon>Insecta</taxon>
        <taxon>Pterygota</taxon>
        <taxon>Neoptera</taxon>
        <taxon>Endopterygota</taxon>
        <taxon>Coleoptera</taxon>
        <taxon>Polyphaga</taxon>
        <taxon>Cucujiformia</taxon>
        <taxon>Chrysomeloidea</taxon>
        <taxon>Cerambycidae</taxon>
        <taxon>Lamiinae</taxon>
        <taxon>Monochamini</taxon>
        <taxon>Molorchus</taxon>
    </lineage>
</organism>